<reference evidence="1" key="1">
    <citation type="submission" date="2019-01" db="EMBL/GenBank/DDBJ databases">
        <title>Draft genome sequences of three monokaryotic isolates of the white-rot basidiomycete fungus Dichomitus squalens.</title>
        <authorList>
            <consortium name="DOE Joint Genome Institute"/>
            <person name="Lopez S.C."/>
            <person name="Andreopoulos B."/>
            <person name="Pangilinan J."/>
            <person name="Lipzen A."/>
            <person name="Riley R."/>
            <person name="Ahrendt S."/>
            <person name="Ng V."/>
            <person name="Barry K."/>
            <person name="Daum C."/>
            <person name="Grigoriev I.V."/>
            <person name="Hilden K.S."/>
            <person name="Makela M.R."/>
            <person name="de Vries R.P."/>
        </authorList>
    </citation>
    <scope>NUCLEOTIDE SEQUENCE [LARGE SCALE GENOMIC DNA]</scope>
    <source>
        <strain evidence="1">OM18370.1</strain>
    </source>
</reference>
<proteinExistence type="predicted"/>
<protein>
    <submittedName>
        <fullName evidence="1">Uncharacterized protein</fullName>
    </submittedName>
</protein>
<gene>
    <name evidence="1" type="ORF">BD311DRAFT_420095</name>
</gene>
<accession>A0A4Q9ML05</accession>
<sequence length="135" mass="14938">MTLSLSWWFCSPMIHPCFIPYSLFPSASSCYVGLLLISCCRYTLPPSLTLFPPILVSPSCMAPHDLTCRLHACRSLSVPLSISVLLAFVRSNSQSILFLDSVPCVVSSVPTDRTRTYSTPMCIVYRHLTSLFPGT</sequence>
<evidence type="ECO:0000313" key="1">
    <source>
        <dbReference type="EMBL" id="TBU26761.1"/>
    </source>
</evidence>
<dbReference type="AlphaFoldDB" id="A0A4Q9ML05"/>
<organism evidence="1">
    <name type="scientific">Dichomitus squalens</name>
    <dbReference type="NCBI Taxonomy" id="114155"/>
    <lineage>
        <taxon>Eukaryota</taxon>
        <taxon>Fungi</taxon>
        <taxon>Dikarya</taxon>
        <taxon>Basidiomycota</taxon>
        <taxon>Agaricomycotina</taxon>
        <taxon>Agaricomycetes</taxon>
        <taxon>Polyporales</taxon>
        <taxon>Polyporaceae</taxon>
        <taxon>Dichomitus</taxon>
    </lineage>
</organism>
<name>A0A4Q9ML05_9APHY</name>
<dbReference type="Proteomes" id="UP000292957">
    <property type="component" value="Unassembled WGS sequence"/>
</dbReference>
<dbReference type="EMBL" id="ML143441">
    <property type="protein sequence ID" value="TBU26761.1"/>
    <property type="molecule type" value="Genomic_DNA"/>
</dbReference>